<evidence type="ECO:0008006" key="12">
    <source>
        <dbReference type="Google" id="ProtNLM"/>
    </source>
</evidence>
<dbReference type="SMART" id="SM00593">
    <property type="entry name" value="RUN"/>
    <property type="match status" value="1"/>
</dbReference>
<name>A0A3B3XNW3_9TELE</name>
<keyword evidence="1" id="KW-0479">Metal-binding</keyword>
<dbReference type="Gene3D" id="1.20.58.900">
    <property type="match status" value="1"/>
</dbReference>
<dbReference type="AlphaFoldDB" id="A0A3B3XNW3"/>
<feature type="domain" description="RUN" evidence="9">
    <location>
        <begin position="126"/>
        <end position="258"/>
    </location>
</feature>
<dbReference type="GO" id="GO:0015031">
    <property type="term" value="P:protein transport"/>
    <property type="evidence" value="ECO:0007669"/>
    <property type="project" value="TreeGrafter"/>
</dbReference>
<keyword evidence="2 5" id="KW-0863">Zinc-finger</keyword>
<dbReference type="GO" id="GO:0005737">
    <property type="term" value="C:cytoplasm"/>
    <property type="evidence" value="ECO:0007669"/>
    <property type="project" value="UniProtKB-ARBA"/>
</dbReference>
<dbReference type="Pfam" id="PF01363">
    <property type="entry name" value="FYVE"/>
    <property type="match status" value="1"/>
</dbReference>
<dbReference type="Pfam" id="PF02759">
    <property type="entry name" value="RUN"/>
    <property type="match status" value="1"/>
</dbReference>
<reference evidence="10" key="1">
    <citation type="submission" date="2025-08" db="UniProtKB">
        <authorList>
            <consortium name="Ensembl"/>
        </authorList>
    </citation>
    <scope>IDENTIFICATION</scope>
</reference>
<evidence type="ECO:0000256" key="3">
    <source>
        <dbReference type="ARBA" id="ARBA00022833"/>
    </source>
</evidence>
<reference evidence="10" key="2">
    <citation type="submission" date="2025-09" db="UniProtKB">
        <authorList>
            <consortium name="Ensembl"/>
        </authorList>
    </citation>
    <scope>IDENTIFICATION</scope>
</reference>
<evidence type="ECO:0000259" key="9">
    <source>
        <dbReference type="PROSITE" id="PS50826"/>
    </source>
</evidence>
<dbReference type="Proteomes" id="UP000261480">
    <property type="component" value="Unplaced"/>
</dbReference>
<dbReference type="InterPro" id="IPR017455">
    <property type="entry name" value="Znf_FYVE-rel"/>
</dbReference>
<accession>A0A3B3XNW3</accession>
<dbReference type="SUPFAM" id="SSF140741">
    <property type="entry name" value="RUN domain-like"/>
    <property type="match status" value="1"/>
</dbReference>
<dbReference type="Gene3D" id="3.30.40.10">
    <property type="entry name" value="Zinc/RING finger domain, C3HC4 (zinc finger)"/>
    <property type="match status" value="1"/>
</dbReference>
<dbReference type="PROSITE" id="PS50826">
    <property type="entry name" value="RUN"/>
    <property type="match status" value="1"/>
</dbReference>
<evidence type="ECO:0000259" key="8">
    <source>
        <dbReference type="PROSITE" id="PS50178"/>
    </source>
</evidence>
<keyword evidence="3" id="KW-0862">Zinc</keyword>
<protein>
    <recommendedName>
        <fullName evidence="12">RUN and FYVE domain containing 1</fullName>
    </recommendedName>
</protein>
<evidence type="ECO:0000313" key="11">
    <source>
        <dbReference type="Proteomes" id="UP000261480"/>
    </source>
</evidence>
<dbReference type="CDD" id="cd15758">
    <property type="entry name" value="FYVE_RUFY1"/>
    <property type="match status" value="1"/>
</dbReference>
<dbReference type="InterPro" id="IPR004012">
    <property type="entry name" value="Run_dom"/>
</dbReference>
<evidence type="ECO:0000256" key="6">
    <source>
        <dbReference type="SAM" id="Coils"/>
    </source>
</evidence>
<dbReference type="PANTHER" id="PTHR45956">
    <property type="entry name" value="RUN AND FYVE DOMAIN-CONTAINING PROTEIN 2-LIKE PROTEIN"/>
    <property type="match status" value="1"/>
</dbReference>
<feature type="region of interest" description="Disordered" evidence="7">
    <location>
        <begin position="1"/>
        <end position="45"/>
    </location>
</feature>
<feature type="coiled-coil region" evidence="6">
    <location>
        <begin position="299"/>
        <end position="446"/>
    </location>
</feature>
<evidence type="ECO:0000256" key="4">
    <source>
        <dbReference type="ARBA" id="ARBA00023054"/>
    </source>
</evidence>
<dbReference type="FunFam" id="3.30.40.10:FF:000046">
    <property type="entry name" value="RUN and FYVE domain containing 2"/>
    <property type="match status" value="1"/>
</dbReference>
<evidence type="ECO:0000256" key="7">
    <source>
        <dbReference type="SAM" id="MobiDB-lite"/>
    </source>
</evidence>
<dbReference type="FunFam" id="1.20.58.900:FF:000001">
    <property type="entry name" value="RUN and FYVE domain containing 2"/>
    <property type="match status" value="1"/>
</dbReference>
<dbReference type="PANTHER" id="PTHR45956:SF4">
    <property type="entry name" value="RUN AND FYVE DOMAIN-CONTAINING PROTEIN 1"/>
    <property type="match status" value="1"/>
</dbReference>
<dbReference type="InterPro" id="IPR000306">
    <property type="entry name" value="Znf_FYVE"/>
</dbReference>
<dbReference type="InterPro" id="IPR013083">
    <property type="entry name" value="Znf_RING/FYVE/PHD"/>
</dbReference>
<dbReference type="SMART" id="SM00064">
    <property type="entry name" value="FYVE"/>
    <property type="match status" value="1"/>
</dbReference>
<keyword evidence="4 6" id="KW-0175">Coiled coil</keyword>
<dbReference type="InterPro" id="IPR047331">
    <property type="entry name" value="FYVE_RUFY1"/>
</dbReference>
<dbReference type="InterPro" id="IPR037213">
    <property type="entry name" value="Run_dom_sf"/>
</dbReference>
<dbReference type="GO" id="GO:0030100">
    <property type="term" value="P:regulation of endocytosis"/>
    <property type="evidence" value="ECO:0007669"/>
    <property type="project" value="TreeGrafter"/>
</dbReference>
<dbReference type="InterPro" id="IPR047335">
    <property type="entry name" value="RUFY1-3"/>
</dbReference>
<organism evidence="10 11">
    <name type="scientific">Poecilia mexicana</name>
    <dbReference type="NCBI Taxonomy" id="48701"/>
    <lineage>
        <taxon>Eukaryota</taxon>
        <taxon>Metazoa</taxon>
        <taxon>Chordata</taxon>
        <taxon>Craniata</taxon>
        <taxon>Vertebrata</taxon>
        <taxon>Euteleostomi</taxon>
        <taxon>Actinopterygii</taxon>
        <taxon>Neopterygii</taxon>
        <taxon>Teleostei</taxon>
        <taxon>Neoteleostei</taxon>
        <taxon>Acanthomorphata</taxon>
        <taxon>Ovalentaria</taxon>
        <taxon>Atherinomorphae</taxon>
        <taxon>Cyprinodontiformes</taxon>
        <taxon>Poeciliidae</taxon>
        <taxon>Poeciliinae</taxon>
        <taxon>Poecilia</taxon>
    </lineage>
</organism>
<dbReference type="GO" id="GO:0008270">
    <property type="term" value="F:zinc ion binding"/>
    <property type="evidence" value="ECO:0007669"/>
    <property type="project" value="UniProtKB-KW"/>
</dbReference>
<evidence type="ECO:0000256" key="5">
    <source>
        <dbReference type="PROSITE-ProRule" id="PRU00091"/>
    </source>
</evidence>
<sequence>MADQTLEVNTAVEDHVEKPEPGEQGVSGPTTNDEPTGGECRDPPEGIHPVAAGGSWSAPILSLARKATETISSGMSYAAAPRKASQDSAVASANPMAIERSNLLSMMKLSIKVLIQSSLSLGRTLDSEYPPLQQFFLVLEHCLKHGLKAKKSFIGQNKSIWGPLELVEKLCPESANIATSARDLPGIRTGLGRARAWLHLALMQKKVADYLKTLLDRKDLLSEFYDAGALMLEEEGAVMGGLLVGLNVIDANLCIKGEDLDSQVAVIDFSLYLKDATSSETDGKMTAILDQKHYIEELNRHLSGTVTDLQAKMDSLEKTNSKLLEELTAATDRINSLQGEQEQLRQENDSILMTSQKKEEAALQDSQVELETYKQTRQGLDEMYNVVWKQYKEEKRIRQELERELELQVGLKKEMEVAMKLLEKDIHEKQDTLAALRLQLDQVKTLNLQMFHKAEVRMVACAAFHPTHHTVHAFERAGWSPRTRGDKRRKSRRRRLHNSCATLFLHRTGLENELRAEREQRQSLQKALQREQDNSTELCTQLQQLQGLHTELQDLKTEKKQLQQRCEQQEQTLQEMGLHLSQSKLKMEDFKEVNKALKGHAWMKDDEATQCKQCQKEFSISRRKHHCRNCGDIYCNTCSSNELALPSYPRPVRVCDVCHSLLLQRSSSTAS</sequence>
<keyword evidence="11" id="KW-1185">Reference proteome</keyword>
<dbReference type="Ensembl" id="ENSPMET00000025419.1">
    <property type="protein sequence ID" value="ENSPMEP00000016744.1"/>
    <property type="gene ID" value="ENSPMEG00000019542.1"/>
</dbReference>
<dbReference type="Gene3D" id="1.20.5.170">
    <property type="match status" value="1"/>
</dbReference>
<proteinExistence type="predicted"/>
<dbReference type="InterPro" id="IPR011011">
    <property type="entry name" value="Znf_FYVE_PHD"/>
</dbReference>
<evidence type="ECO:0000313" key="10">
    <source>
        <dbReference type="Ensembl" id="ENSPMEP00000016744.1"/>
    </source>
</evidence>
<feature type="coiled-coil region" evidence="6">
    <location>
        <begin position="507"/>
        <end position="579"/>
    </location>
</feature>
<feature type="domain" description="FYVE-type" evidence="8">
    <location>
        <begin position="605"/>
        <end position="663"/>
    </location>
</feature>
<dbReference type="SUPFAM" id="SSF57903">
    <property type="entry name" value="FYVE/PHD zinc finger"/>
    <property type="match status" value="1"/>
</dbReference>
<feature type="compositionally biased region" description="Basic and acidic residues" evidence="7">
    <location>
        <begin position="12"/>
        <end position="21"/>
    </location>
</feature>
<evidence type="ECO:0000256" key="2">
    <source>
        <dbReference type="ARBA" id="ARBA00022771"/>
    </source>
</evidence>
<evidence type="ECO:0000256" key="1">
    <source>
        <dbReference type="ARBA" id="ARBA00022723"/>
    </source>
</evidence>
<dbReference type="PROSITE" id="PS50178">
    <property type="entry name" value="ZF_FYVE"/>
    <property type="match status" value="1"/>
</dbReference>